<evidence type="ECO:0000313" key="2">
    <source>
        <dbReference type="EMBL" id="MEE1876325.1"/>
    </source>
</evidence>
<dbReference type="Proteomes" id="UP001343492">
    <property type="component" value="Unassembled WGS sequence"/>
</dbReference>
<gene>
    <name evidence="2" type="ORF">VRS74_01325</name>
</gene>
<feature type="chain" id="PRO_5045373067" evidence="1">
    <location>
        <begin position="23"/>
        <end position="156"/>
    </location>
</feature>
<dbReference type="Gene3D" id="2.30.30.40">
    <property type="entry name" value="SH3 Domains"/>
    <property type="match status" value="1"/>
</dbReference>
<protein>
    <submittedName>
        <fullName evidence="2">SH3 domain-containing protein</fullName>
    </submittedName>
</protein>
<dbReference type="Pfam" id="PF06347">
    <property type="entry name" value="SH3_4"/>
    <property type="match status" value="2"/>
</dbReference>
<dbReference type="InterPro" id="IPR010466">
    <property type="entry name" value="DUF1058"/>
</dbReference>
<reference evidence="2 3" key="1">
    <citation type="submission" date="2024-01" db="EMBL/GenBank/DDBJ databases">
        <title>The genome sequence of Erythrobacteraceae sp. strain 1XM1-14.</title>
        <authorList>
            <person name="Liu Y."/>
        </authorList>
    </citation>
    <scope>NUCLEOTIDE SEQUENCE [LARGE SCALE GENOMIC DNA]</scope>
    <source>
        <strain evidence="2 3">1XM1-14</strain>
    </source>
</reference>
<keyword evidence="1" id="KW-0732">Signal</keyword>
<evidence type="ECO:0000256" key="1">
    <source>
        <dbReference type="SAM" id="SignalP"/>
    </source>
</evidence>
<accession>A0ABU7GC11</accession>
<proteinExistence type="predicted"/>
<keyword evidence="3" id="KW-1185">Reference proteome</keyword>
<organism evidence="2 3">
    <name type="scientific">Altererythrobacter litoralis</name>
    <dbReference type="NCBI Taxonomy" id="3113904"/>
    <lineage>
        <taxon>Bacteria</taxon>
        <taxon>Pseudomonadati</taxon>
        <taxon>Pseudomonadota</taxon>
        <taxon>Alphaproteobacteria</taxon>
        <taxon>Sphingomonadales</taxon>
        <taxon>Erythrobacteraceae</taxon>
        <taxon>Altererythrobacter</taxon>
    </lineage>
</organism>
<dbReference type="RefSeq" id="WP_354143433.1">
    <property type="nucleotide sequence ID" value="NZ_JAZDQV010000001.1"/>
</dbReference>
<comment type="caution">
    <text evidence="2">The sequence shown here is derived from an EMBL/GenBank/DDBJ whole genome shotgun (WGS) entry which is preliminary data.</text>
</comment>
<dbReference type="EMBL" id="JAZDQV010000001">
    <property type="protein sequence ID" value="MEE1876325.1"/>
    <property type="molecule type" value="Genomic_DNA"/>
</dbReference>
<feature type="signal peptide" evidence="1">
    <location>
        <begin position="1"/>
        <end position="22"/>
    </location>
</feature>
<sequence length="156" mass="17357">MRLIILTLVSSLLLVFPQSGKAQDREVPYWASLRASEVNMRVGPSQDYPIEWVYKRQGLPVKVLRLQEGWRLISDPDGTQGWVVARLLDPERAALVVGEGLAQIRIAPGEGSQLKWNVEPGVVGKLGKCDAGWCEFDAAGHKGWIREDRLWGVGEP</sequence>
<evidence type="ECO:0000313" key="3">
    <source>
        <dbReference type="Proteomes" id="UP001343492"/>
    </source>
</evidence>
<name>A0ABU7GC11_9SPHN</name>